<dbReference type="EMBL" id="VSSQ01000029">
    <property type="protein sequence ID" value="MPL65723.1"/>
    <property type="molecule type" value="Genomic_DNA"/>
</dbReference>
<proteinExistence type="predicted"/>
<evidence type="ECO:0000256" key="3">
    <source>
        <dbReference type="ARBA" id="ARBA00023237"/>
    </source>
</evidence>
<dbReference type="Gene3D" id="3.10.20.310">
    <property type="entry name" value="membrane protein fhac"/>
    <property type="match status" value="1"/>
</dbReference>
<keyword evidence="1" id="KW-0472">Membrane</keyword>
<feature type="domain" description="Haemolysin activator HlyB C-terminal" evidence="4">
    <location>
        <begin position="220"/>
        <end position="512"/>
    </location>
</feature>
<dbReference type="AlphaFoldDB" id="A0A644TFP5"/>
<evidence type="ECO:0000313" key="6">
    <source>
        <dbReference type="EMBL" id="MPL65723.1"/>
    </source>
</evidence>
<reference evidence="6" key="1">
    <citation type="submission" date="2019-08" db="EMBL/GenBank/DDBJ databases">
        <authorList>
            <person name="Kucharzyk K."/>
            <person name="Murdoch R.W."/>
            <person name="Higgins S."/>
            <person name="Loffler F."/>
        </authorList>
    </citation>
    <scope>NUCLEOTIDE SEQUENCE</scope>
</reference>
<keyword evidence="1" id="KW-1134">Transmembrane beta strand</keyword>
<dbReference type="InterPro" id="IPR013686">
    <property type="entry name" value="Polypept-transport_assoc_ShlB"/>
</dbReference>
<name>A0A644TFP5_9ZZZZ</name>
<keyword evidence="2" id="KW-0812">Transmembrane</keyword>
<evidence type="ECO:0000259" key="5">
    <source>
        <dbReference type="Pfam" id="PF08479"/>
    </source>
</evidence>
<dbReference type="Gene3D" id="2.40.160.50">
    <property type="entry name" value="membrane protein fhac: a member of the omp85/tpsb transporter family"/>
    <property type="match status" value="1"/>
</dbReference>
<gene>
    <name evidence="6" type="primary">hxuB_2</name>
    <name evidence="6" type="ORF">SDC9_11387</name>
</gene>
<dbReference type="PANTHER" id="PTHR34597">
    <property type="entry name" value="SLR1661 PROTEIN"/>
    <property type="match status" value="1"/>
</dbReference>
<organism evidence="6">
    <name type="scientific">bioreactor metagenome</name>
    <dbReference type="NCBI Taxonomy" id="1076179"/>
    <lineage>
        <taxon>unclassified sequences</taxon>
        <taxon>metagenomes</taxon>
        <taxon>ecological metagenomes</taxon>
    </lineage>
</organism>
<feature type="domain" description="Polypeptide-transport-associated ShlB-type" evidence="5">
    <location>
        <begin position="86"/>
        <end position="159"/>
    </location>
</feature>
<dbReference type="GO" id="GO:0008320">
    <property type="term" value="F:protein transmembrane transporter activity"/>
    <property type="evidence" value="ECO:0007669"/>
    <property type="project" value="TreeGrafter"/>
</dbReference>
<dbReference type="Pfam" id="PF08479">
    <property type="entry name" value="POTRA_2"/>
    <property type="match status" value="1"/>
</dbReference>
<dbReference type="InterPro" id="IPR005565">
    <property type="entry name" value="Hemolysn_activator_HlyB_C"/>
</dbReference>
<dbReference type="GO" id="GO:0098046">
    <property type="term" value="C:type V protein secretion system complex"/>
    <property type="evidence" value="ECO:0007669"/>
    <property type="project" value="TreeGrafter"/>
</dbReference>
<evidence type="ECO:0000259" key="4">
    <source>
        <dbReference type="Pfam" id="PF03865"/>
    </source>
</evidence>
<keyword evidence="3" id="KW-0998">Cell outer membrane</keyword>
<dbReference type="InterPro" id="IPR051544">
    <property type="entry name" value="TPS_OM_transporter"/>
</dbReference>
<evidence type="ECO:0000256" key="1">
    <source>
        <dbReference type="ARBA" id="ARBA00022452"/>
    </source>
</evidence>
<sequence>MKAKNLTAGLIIPLTILCLNSSALAQNMPPAGYNPSGAELKQAGDTFEYYRLSEKVESKPSAEDSVIDKTAQQTEQSPAGMARVFISRIAVDVSDILTAGEIQAITATYENREISISELNEAVSKINELYKKKNYITAKAVLPQQTIKDGVVRIQLVEGRLGELQLSGNQYTRNMFVFDRLNLAKGSLVRLDSLEQQLTHFNMTNDLRLRAELKPGAEFGTTDIVLIAEEPENEQFFLFSDNAGSKNTGRYRYGFSWTNRSLTGNRDIISLTPVWSEGTFAGSFSYSAPVNNKGRLEISYNRNRIDILSGPYAGLNIEGYSSDLGLSYNWNQDVRAGFKTEHSFQLNAKDSETLFDGSKLFDTDVKTFGYGYTLQANSSKKAVYVRHDITRGYADSVGQKQNLIKYNLSSVRQQALADGVTQTLRLSGQLTPDKNLPTVEQFSLGGMSSVRGYEEGLLLGDKGYFLSAEWSKPLSEKSTGFIFIDHGGAFPYKGNNESIDSDDFLTSFGMGITHKFLSEQTVKLALGLPLQHQNDNSPRLHFIWQSIL</sequence>
<accession>A0A644TFP5</accession>
<protein>
    <submittedName>
        <fullName evidence="6">Heme/hemopexin transporter protein HuxB</fullName>
    </submittedName>
</protein>
<dbReference type="Pfam" id="PF03865">
    <property type="entry name" value="ShlB"/>
    <property type="match status" value="1"/>
</dbReference>
<evidence type="ECO:0000256" key="2">
    <source>
        <dbReference type="ARBA" id="ARBA00022692"/>
    </source>
</evidence>
<dbReference type="PANTHER" id="PTHR34597:SF1">
    <property type="entry name" value="HEME_HEMOPEXIN TRANSPORTER PROTEIN HUXB"/>
    <property type="match status" value="1"/>
</dbReference>
<comment type="caution">
    <text evidence="6">The sequence shown here is derived from an EMBL/GenBank/DDBJ whole genome shotgun (WGS) entry which is preliminary data.</text>
</comment>
<dbReference type="GO" id="GO:0046819">
    <property type="term" value="P:protein secretion by the type V secretion system"/>
    <property type="evidence" value="ECO:0007669"/>
    <property type="project" value="TreeGrafter"/>
</dbReference>